<gene>
    <name evidence="1" type="primary">dop_2</name>
    <name evidence="1" type="ORF">NCTC11923_02466</name>
</gene>
<dbReference type="STRING" id="1278298.GCA_000428685_00994"/>
<dbReference type="GO" id="GO:0016811">
    <property type="term" value="F:hydrolase activity, acting on carbon-nitrogen (but not peptide) bonds, in linear amides"/>
    <property type="evidence" value="ECO:0007669"/>
    <property type="project" value="TreeGrafter"/>
</dbReference>
<dbReference type="PANTHER" id="PTHR42307">
    <property type="entry name" value="PUP DEAMIDASE/DEPUPYLASE"/>
    <property type="match status" value="1"/>
</dbReference>
<proteinExistence type="predicted"/>
<organism evidence="1 2">
    <name type="scientific">Actinomyces slackii</name>
    <dbReference type="NCBI Taxonomy" id="52774"/>
    <lineage>
        <taxon>Bacteria</taxon>
        <taxon>Bacillati</taxon>
        <taxon>Actinomycetota</taxon>
        <taxon>Actinomycetes</taxon>
        <taxon>Actinomycetales</taxon>
        <taxon>Actinomycetaceae</taxon>
        <taxon>Actinomyces</taxon>
    </lineage>
</organism>
<evidence type="ECO:0000313" key="1">
    <source>
        <dbReference type="EMBL" id="VEG75788.1"/>
    </source>
</evidence>
<sequence>MITVRRIMGVETEYALVDRDDLTADPDGLARRLLFAYARHAAAQGQPASQHVPADTGRVLLEGAGCRFDYSGELPTRDARDGADHELPAEARTEEEAGAVLTGTALTSADLTGSASARPSLAGSPTRWIRRVNAFESHYYRGSASHAVNGARLYVDHTHPEYSSPEVIGPRQAALYDMAGDLLMHRAEAALSQERGSRIQVIKNNTDGRGSAWGAHENYAVDREVDWELLTAVLLPFLATRQVIGGSGRIGLGPESQAPGFQIFQRADYVEQEISLYTTRERPIVNTRDEAHADPARWRRLHVITSDSSVLAVTTLLRMGSMAALLSLVEGYPQRARALAQRLALADPVAALKDFSHDPTLQARCRLVEGGSASALEIQRAFLDEIRVVAGTGADEETQEVLSLWGEALDALERGPQHAAHLVEWCAKLMVLEHLRSRYGCEWDDPRLRAADLRFSALDPAVSLAAALERNGTVRRVVEDGAVRRAVESAPADTRAGGRAALFEAFPDHVWAAGWTSLVVDTDARNLLRVSLPDPAYPTTADVERALAQARGTGGGASPDIAAVLGVLGVEVPEEPTIYAWDEGYYGQGDSEEE</sequence>
<keyword evidence="1" id="KW-0378">Hydrolase</keyword>
<dbReference type="EMBL" id="LR134363">
    <property type="protein sequence ID" value="VEG75788.1"/>
    <property type="molecule type" value="Genomic_DNA"/>
</dbReference>
<dbReference type="PANTHER" id="PTHR42307:SF2">
    <property type="entry name" value="PUP DEAMIDASE_DEPUPYLASE"/>
    <property type="match status" value="1"/>
</dbReference>
<protein>
    <submittedName>
        <fullName evidence="1">Pup deamidase/depupylase</fullName>
        <ecNumber evidence="1">3.4.-.-</ecNumber>
    </submittedName>
</protein>
<dbReference type="GO" id="GO:0019941">
    <property type="term" value="P:modification-dependent protein catabolic process"/>
    <property type="evidence" value="ECO:0007669"/>
    <property type="project" value="InterPro"/>
</dbReference>
<keyword evidence="2" id="KW-1185">Reference proteome</keyword>
<accession>A0A3S5EMD1</accession>
<dbReference type="KEGG" id="asla:NCTC11923_02466"/>
<dbReference type="AlphaFoldDB" id="A0A3S5EMD1"/>
<dbReference type="GO" id="GO:0008233">
    <property type="term" value="F:peptidase activity"/>
    <property type="evidence" value="ECO:0007669"/>
    <property type="project" value="TreeGrafter"/>
</dbReference>
<name>A0A3S5EMD1_9ACTO</name>
<dbReference type="Pfam" id="PF03136">
    <property type="entry name" value="Pup_ligase"/>
    <property type="match status" value="1"/>
</dbReference>
<dbReference type="GO" id="GO:0005524">
    <property type="term" value="F:ATP binding"/>
    <property type="evidence" value="ECO:0007669"/>
    <property type="project" value="TreeGrafter"/>
</dbReference>
<evidence type="ECO:0000313" key="2">
    <source>
        <dbReference type="Proteomes" id="UP000276899"/>
    </source>
</evidence>
<dbReference type="EC" id="3.4.-.-" evidence="1"/>
<dbReference type="InterPro" id="IPR004347">
    <property type="entry name" value="Pup_ligase/deamidase"/>
</dbReference>
<reference evidence="1 2" key="1">
    <citation type="submission" date="2018-12" db="EMBL/GenBank/DDBJ databases">
        <authorList>
            <consortium name="Pathogen Informatics"/>
        </authorList>
    </citation>
    <scope>NUCLEOTIDE SEQUENCE [LARGE SCALE GENOMIC DNA]</scope>
    <source>
        <strain evidence="1 2">NCTC11923</strain>
    </source>
</reference>
<dbReference type="GO" id="GO:0070490">
    <property type="term" value="P:protein pupylation"/>
    <property type="evidence" value="ECO:0007669"/>
    <property type="project" value="TreeGrafter"/>
</dbReference>
<dbReference type="Proteomes" id="UP000276899">
    <property type="component" value="Chromosome"/>
</dbReference>
<dbReference type="RefSeq" id="WP_026426577.1">
    <property type="nucleotide sequence ID" value="NZ_CBCRWE010000073.1"/>
</dbReference>
<dbReference type="GO" id="GO:0010498">
    <property type="term" value="P:proteasomal protein catabolic process"/>
    <property type="evidence" value="ECO:0007669"/>
    <property type="project" value="InterPro"/>
</dbReference>